<reference evidence="5 6" key="1">
    <citation type="submission" date="2012-01" db="EMBL/GenBank/DDBJ databases">
        <title>Improved High-Quality Draft sequence of Metallosphaera yellowstonensis MK1.</title>
        <authorList>
            <consortium name="US DOE Joint Genome Institute"/>
            <person name="Lucas S."/>
            <person name="Han J."/>
            <person name="Cheng J.-F."/>
            <person name="Goodwin L."/>
            <person name="Pitluck S."/>
            <person name="Peters L."/>
            <person name="Teshima H."/>
            <person name="Detter J.C."/>
            <person name="Han C."/>
            <person name="Tapia R."/>
            <person name="Land M."/>
            <person name="Hauser L."/>
            <person name="Kyrpides N."/>
            <person name="Kozubal M."/>
            <person name="Macur R.E."/>
            <person name="Jay Z."/>
            <person name="Inskeep W."/>
            <person name="Woyke T."/>
        </authorList>
    </citation>
    <scope>NUCLEOTIDE SEQUENCE [LARGE SCALE GENOMIC DNA]</scope>
    <source>
        <strain evidence="5 6">MK1</strain>
    </source>
</reference>
<feature type="domain" description="Mannose-1-phosphate guanyltransferase C-terminal" evidence="4">
    <location>
        <begin position="246"/>
        <end position="313"/>
    </location>
</feature>
<dbReference type="InterPro" id="IPR050065">
    <property type="entry name" value="GlmU-like"/>
</dbReference>
<evidence type="ECO:0000259" key="3">
    <source>
        <dbReference type="Pfam" id="PF12804"/>
    </source>
</evidence>
<dbReference type="Proteomes" id="UP000003980">
    <property type="component" value="Unassembled WGS sequence"/>
</dbReference>
<dbReference type="SUPFAM" id="SSF53448">
    <property type="entry name" value="Nucleotide-diphospho-sugar transferases"/>
    <property type="match status" value="1"/>
</dbReference>
<dbReference type="Gene3D" id="2.160.10.10">
    <property type="entry name" value="Hexapeptide repeat proteins"/>
    <property type="match status" value="1"/>
</dbReference>
<dbReference type="PANTHER" id="PTHR43584">
    <property type="entry name" value="NUCLEOTIDYL TRANSFERASE"/>
    <property type="match status" value="1"/>
</dbReference>
<keyword evidence="2" id="KW-0548">Nucleotidyltransferase</keyword>
<dbReference type="HOGENOM" id="CLU_029499_0_1_2"/>
<evidence type="ECO:0000313" key="5">
    <source>
        <dbReference type="EMBL" id="EHP68292.1"/>
    </source>
</evidence>
<feature type="domain" description="MobA-like NTP transferase" evidence="3">
    <location>
        <begin position="3"/>
        <end position="133"/>
    </location>
</feature>
<proteinExistence type="predicted"/>
<dbReference type="RefSeq" id="WP_009074542.1">
    <property type="nucleotide sequence ID" value="NZ_JH597770.1"/>
</dbReference>
<evidence type="ECO:0000256" key="1">
    <source>
        <dbReference type="ARBA" id="ARBA00022679"/>
    </source>
</evidence>
<gene>
    <name evidence="5" type="ORF">MetMK1DRAFT_00027190</name>
</gene>
<protein>
    <submittedName>
        <fullName evidence="5">Nucleoside-diphosphate-sugar pyrophosphorylase family protein</fullName>
    </submittedName>
</protein>
<dbReference type="EMBL" id="JH597770">
    <property type="protein sequence ID" value="EHP68292.1"/>
    <property type="molecule type" value="Genomic_DNA"/>
</dbReference>
<accession>H2C816</accession>
<dbReference type="PANTHER" id="PTHR43584:SF8">
    <property type="entry name" value="N-ACETYLMURAMATE ALPHA-1-PHOSPHATE URIDYLYLTRANSFERASE"/>
    <property type="match status" value="1"/>
</dbReference>
<keyword evidence="1" id="KW-0808">Transferase</keyword>
<evidence type="ECO:0000256" key="2">
    <source>
        <dbReference type="ARBA" id="ARBA00022695"/>
    </source>
</evidence>
<dbReference type="GO" id="GO:0016779">
    <property type="term" value="F:nucleotidyltransferase activity"/>
    <property type="evidence" value="ECO:0007669"/>
    <property type="project" value="UniProtKB-KW"/>
</dbReference>
<keyword evidence="6" id="KW-1185">Reference proteome</keyword>
<dbReference type="Gene3D" id="3.90.550.10">
    <property type="entry name" value="Spore Coat Polysaccharide Biosynthesis Protein SpsA, Chain A"/>
    <property type="match status" value="1"/>
</dbReference>
<dbReference type="OrthoDB" id="15372at2157"/>
<dbReference type="eggNOG" id="arCOG00666">
    <property type="taxonomic scope" value="Archaea"/>
</dbReference>
<sequence length="352" mass="38127">MKAVILAAGRGENLLPYTEKEQKEAIQVSGKAVVRYVVEGLWKAGIREFVVVVNDKGKQIEDALDGIDASMEFIRQVTPGISGAIRDGMERVDDYFVLAFGDIIAPDNFYSELIGRYNESGRPVLSTVPVYEGLDTYGLVKLNERLHIVKEGSTLALAGAYVLPKGEFSEFLDYLESIADRAAYFIWSGPWVDVGFPEDLLSAIENLLNRKDSFISNRATISSTAIIGKNVVIEEGAIVEDYAILKGPAYIGKNAYVGSFSLIRDYSSIEEGAVIGAYCEVAHSLIGRRAVIGSKSYITHSVIGTEARIGASAVTISYPAALKRKGERKFGALISPGGELSHGSLVGPAFRK</sequence>
<name>H2C816_9CREN</name>
<evidence type="ECO:0000259" key="4">
    <source>
        <dbReference type="Pfam" id="PF25087"/>
    </source>
</evidence>
<dbReference type="Pfam" id="PF25087">
    <property type="entry name" value="GMPPB_C"/>
    <property type="match status" value="1"/>
</dbReference>
<dbReference type="STRING" id="671065.MetMK1DRAFT_00027190"/>
<dbReference type="Pfam" id="PF12804">
    <property type="entry name" value="NTP_transf_3"/>
    <property type="match status" value="1"/>
</dbReference>
<organism evidence="5 6">
    <name type="scientific">Metallosphaera yellowstonensis MK1</name>
    <dbReference type="NCBI Taxonomy" id="671065"/>
    <lineage>
        <taxon>Archaea</taxon>
        <taxon>Thermoproteota</taxon>
        <taxon>Thermoprotei</taxon>
        <taxon>Sulfolobales</taxon>
        <taxon>Sulfolobaceae</taxon>
        <taxon>Metallosphaera</taxon>
    </lineage>
</organism>
<dbReference type="InterPro" id="IPR029044">
    <property type="entry name" value="Nucleotide-diphossugar_trans"/>
</dbReference>
<evidence type="ECO:0000313" key="6">
    <source>
        <dbReference type="Proteomes" id="UP000003980"/>
    </source>
</evidence>
<dbReference type="InterPro" id="IPR025877">
    <property type="entry name" value="MobA-like_NTP_Trfase"/>
</dbReference>
<dbReference type="AlphaFoldDB" id="H2C816"/>
<dbReference type="InterPro" id="IPR056729">
    <property type="entry name" value="GMPPB_C"/>
</dbReference>